<evidence type="ECO:0000313" key="2">
    <source>
        <dbReference type="EMBL" id="MDR6968303.1"/>
    </source>
</evidence>
<comment type="caution">
    <text evidence="2">The sequence shown here is derived from an EMBL/GenBank/DDBJ whole genome shotgun (WGS) entry which is preliminary data.</text>
</comment>
<feature type="signal peptide" evidence="1">
    <location>
        <begin position="1"/>
        <end position="19"/>
    </location>
</feature>
<evidence type="ECO:0008006" key="4">
    <source>
        <dbReference type="Google" id="ProtNLM"/>
    </source>
</evidence>
<feature type="chain" id="PRO_5045056219" description="DUF4252 domain-containing protein" evidence="1">
    <location>
        <begin position="20"/>
        <end position="155"/>
    </location>
</feature>
<proteinExistence type="predicted"/>
<accession>A0ABU1TRA3</accession>
<gene>
    <name evidence="2" type="ORF">J2X31_002320</name>
</gene>
<protein>
    <recommendedName>
        <fullName evidence="4">DUF4252 domain-containing protein</fullName>
    </recommendedName>
</protein>
<evidence type="ECO:0000313" key="3">
    <source>
        <dbReference type="Proteomes" id="UP001255185"/>
    </source>
</evidence>
<sequence length="155" mass="17711">MRKFIITTVLALLPSLFFAQSAFDKFSEMDDVTMVVINKKSFDLLDQLQFKMDKKTEKYVSQVKNIKNFKMFSTSSNKISNDMKQTFDTYRKKQNLEQLMSIKEGGNNINIYVKSNDDSSKVSELLMFIEGGDKKGDQTVLLSVTGDFDLAALNQ</sequence>
<dbReference type="Pfam" id="PF14060">
    <property type="entry name" value="DUF4252"/>
    <property type="match status" value="1"/>
</dbReference>
<reference evidence="2 3" key="1">
    <citation type="submission" date="2023-07" db="EMBL/GenBank/DDBJ databases">
        <title>Sorghum-associated microbial communities from plants grown in Nebraska, USA.</title>
        <authorList>
            <person name="Schachtman D."/>
        </authorList>
    </citation>
    <scope>NUCLEOTIDE SEQUENCE [LARGE SCALE GENOMIC DNA]</scope>
    <source>
        <strain evidence="2 3">3773</strain>
    </source>
</reference>
<name>A0ABU1TRA3_9FLAO</name>
<dbReference type="EMBL" id="JAVDVI010000009">
    <property type="protein sequence ID" value="MDR6968303.1"/>
    <property type="molecule type" value="Genomic_DNA"/>
</dbReference>
<dbReference type="Proteomes" id="UP001255185">
    <property type="component" value="Unassembled WGS sequence"/>
</dbReference>
<keyword evidence="1" id="KW-0732">Signal</keyword>
<keyword evidence="3" id="KW-1185">Reference proteome</keyword>
<dbReference type="RefSeq" id="WP_310026831.1">
    <property type="nucleotide sequence ID" value="NZ_JAVDVI010000009.1"/>
</dbReference>
<organism evidence="2 3">
    <name type="scientific">Flavobacterium arsenatis</name>
    <dbReference type="NCBI Taxonomy" id="1484332"/>
    <lineage>
        <taxon>Bacteria</taxon>
        <taxon>Pseudomonadati</taxon>
        <taxon>Bacteroidota</taxon>
        <taxon>Flavobacteriia</taxon>
        <taxon>Flavobacteriales</taxon>
        <taxon>Flavobacteriaceae</taxon>
        <taxon>Flavobacterium</taxon>
    </lineage>
</organism>
<evidence type="ECO:0000256" key="1">
    <source>
        <dbReference type="SAM" id="SignalP"/>
    </source>
</evidence>
<dbReference type="InterPro" id="IPR025348">
    <property type="entry name" value="DUF4252"/>
</dbReference>